<feature type="compositionally biased region" description="Basic residues" evidence="1">
    <location>
        <begin position="658"/>
        <end position="667"/>
    </location>
</feature>
<proteinExistence type="predicted"/>
<evidence type="ECO:0000256" key="1">
    <source>
        <dbReference type="SAM" id="MobiDB-lite"/>
    </source>
</evidence>
<dbReference type="EMBL" id="JAQMWT010000374">
    <property type="protein sequence ID" value="KAJ8602614.1"/>
    <property type="molecule type" value="Genomic_DNA"/>
</dbReference>
<accession>A0AAD7UE89</accession>
<dbReference type="Proteomes" id="UP001230188">
    <property type="component" value="Unassembled WGS sequence"/>
</dbReference>
<reference evidence="2" key="1">
    <citation type="submission" date="2023-01" db="EMBL/GenBank/DDBJ databases">
        <title>Metagenome sequencing of chrysophaentin producing Chrysophaeum taylorii.</title>
        <authorList>
            <person name="Davison J."/>
            <person name="Bewley C."/>
        </authorList>
    </citation>
    <scope>NUCLEOTIDE SEQUENCE</scope>
    <source>
        <strain evidence="2">NIES-1699</strain>
    </source>
</reference>
<keyword evidence="3" id="KW-1185">Reference proteome</keyword>
<sequence length="717" mass="77350">MDDGDHRGKQLWRSLGVAVVLPADVMQDVRRTKPDCSEAVLFAIREAMVHSFAASRCIALFSVPDQRRPDARRLEPRPIGVDSAGFFYSSPDDEPASLSVAALSEAPPYAAQVATMPLTKGERLLVVYAPKAARDNPSLVTREVNLLPSGPEGEPSFLRATVRAVSEDESRFWYDVDPLEHPRHTLLETKGSAIFRQGGDGRVDLVGLRLCAARADPQKARRSSGHWTHEAVSAVSLVRQVRAFARDEATALQRRADQAVRDDERITDGGLKLLRTKLRSELAAYLATRGGGGDNEEEPEKKAPLPLNIQMLDGGAAFAASCAALAGIEALLPLAIDFYAANEPEGAAKVFFQVAALASTPGAAGLNAATRASARPAFVCALRGAVRGGVPHAAKDESPTQLKAHILRNNLAAAAAEAIAALARRVDANGLRALGDARVPLDVVVSIRHLATIARADGSLVGVVRWLWGALRAAAALCRAKVLRAQLRDADLVSVLDDIIDDIRALARRGRALDLDVTDGLAVWTKVRDACCDDESPATGRRTRYGSASRLAPKNEVPVNELAKFLDVEGFHQRNLRAPLPLDKFENTDEYLALRAKYARVEDESERPSPRALPQDELGALISAELEAANAAHMSSPTPPDDDDASRLPPGGKGKDVSKKKKKKKNSSVRVETDRLRTTQVERAKTRAQLPCPDVAGARLRRRIFTPKNMAAALLKP</sequence>
<feature type="compositionally biased region" description="Basic and acidic residues" evidence="1">
    <location>
        <begin position="671"/>
        <end position="685"/>
    </location>
</feature>
<name>A0AAD7UE89_9STRA</name>
<evidence type="ECO:0000313" key="3">
    <source>
        <dbReference type="Proteomes" id="UP001230188"/>
    </source>
</evidence>
<dbReference type="AlphaFoldDB" id="A0AAD7UE89"/>
<comment type="caution">
    <text evidence="2">The sequence shown here is derived from an EMBL/GenBank/DDBJ whole genome shotgun (WGS) entry which is preliminary data.</text>
</comment>
<feature type="region of interest" description="Disordered" evidence="1">
    <location>
        <begin position="631"/>
        <end position="687"/>
    </location>
</feature>
<protein>
    <submittedName>
        <fullName evidence="2">Uncharacterized protein</fullName>
    </submittedName>
</protein>
<gene>
    <name evidence="2" type="ORF">CTAYLR_010194</name>
</gene>
<evidence type="ECO:0000313" key="2">
    <source>
        <dbReference type="EMBL" id="KAJ8602614.1"/>
    </source>
</evidence>
<organism evidence="2 3">
    <name type="scientific">Chrysophaeum taylorii</name>
    <dbReference type="NCBI Taxonomy" id="2483200"/>
    <lineage>
        <taxon>Eukaryota</taxon>
        <taxon>Sar</taxon>
        <taxon>Stramenopiles</taxon>
        <taxon>Ochrophyta</taxon>
        <taxon>Pelagophyceae</taxon>
        <taxon>Pelagomonadales</taxon>
        <taxon>Pelagomonadaceae</taxon>
        <taxon>Chrysophaeum</taxon>
    </lineage>
</organism>